<name>A0ACC1H9P8_9FUNG</name>
<evidence type="ECO:0000313" key="2">
    <source>
        <dbReference type="Proteomes" id="UP001145114"/>
    </source>
</evidence>
<comment type="caution">
    <text evidence="1">The sequence shown here is derived from an EMBL/GenBank/DDBJ whole genome shotgun (WGS) entry which is preliminary data.</text>
</comment>
<reference evidence="1" key="1">
    <citation type="submission" date="2022-06" db="EMBL/GenBank/DDBJ databases">
        <title>Phylogenomic reconstructions and comparative analyses of Kickxellomycotina fungi.</title>
        <authorList>
            <person name="Reynolds N.K."/>
            <person name="Stajich J.E."/>
            <person name="Barry K."/>
            <person name="Grigoriev I.V."/>
            <person name="Crous P."/>
            <person name="Smith M.E."/>
        </authorList>
    </citation>
    <scope>NUCLEOTIDE SEQUENCE</scope>
    <source>
        <strain evidence="1">RSA 2271</strain>
    </source>
</reference>
<keyword evidence="2" id="KW-1185">Reference proteome</keyword>
<dbReference type="Proteomes" id="UP001145114">
    <property type="component" value="Unassembled WGS sequence"/>
</dbReference>
<proteinExistence type="predicted"/>
<sequence>MFSRKTLESLIPKLLRAELVCKQIGKNSYFTWAMFKAAEDLKRNPDQIFTGLVATRDATRPYIVAVVDGYGFHCMVQSRPSDPAELPIAGTPIKIRLTEILPHQNLASAEWVTV</sequence>
<evidence type="ECO:0000313" key="1">
    <source>
        <dbReference type="EMBL" id="KAJ1673117.1"/>
    </source>
</evidence>
<organism evidence="1 2">
    <name type="scientific">Spiromyces aspiralis</name>
    <dbReference type="NCBI Taxonomy" id="68401"/>
    <lineage>
        <taxon>Eukaryota</taxon>
        <taxon>Fungi</taxon>
        <taxon>Fungi incertae sedis</taxon>
        <taxon>Zoopagomycota</taxon>
        <taxon>Kickxellomycotina</taxon>
        <taxon>Kickxellomycetes</taxon>
        <taxon>Kickxellales</taxon>
        <taxon>Kickxellaceae</taxon>
        <taxon>Spiromyces</taxon>
    </lineage>
</organism>
<dbReference type="EMBL" id="JAMZIH010007359">
    <property type="protein sequence ID" value="KAJ1673117.1"/>
    <property type="molecule type" value="Genomic_DNA"/>
</dbReference>
<protein>
    <submittedName>
        <fullName evidence="1">Uncharacterized protein</fullName>
    </submittedName>
</protein>
<gene>
    <name evidence="1" type="ORF">EV182_005849</name>
</gene>
<accession>A0ACC1H9P8</accession>